<feature type="binding site" evidence="7">
    <location>
        <position position="106"/>
    </location>
    <ligand>
        <name>Zn(2+)</name>
        <dbReference type="ChEBI" id="CHEBI:29105"/>
    </ligand>
</feature>
<protein>
    <recommendedName>
        <fullName evidence="2 8">Carbonic anhydrase</fullName>
        <ecNumber evidence="2 8">4.2.1.1</ecNumber>
    </recommendedName>
    <alternativeName>
        <fullName evidence="8">Carbonate dehydratase</fullName>
    </alternativeName>
</protein>
<comment type="similarity">
    <text evidence="1 8">Belongs to the beta-class carbonic anhydrase family.</text>
</comment>
<dbReference type="GO" id="GO:0071244">
    <property type="term" value="P:cellular response to carbon dioxide"/>
    <property type="evidence" value="ECO:0007669"/>
    <property type="project" value="TreeGrafter"/>
</dbReference>
<evidence type="ECO:0000313" key="9">
    <source>
        <dbReference type="EMBL" id="CDP36579.1"/>
    </source>
</evidence>
<dbReference type="Pfam" id="PF00484">
    <property type="entry name" value="Pro_CA"/>
    <property type="match status" value="1"/>
</dbReference>
<evidence type="ECO:0000256" key="2">
    <source>
        <dbReference type="ARBA" id="ARBA00012925"/>
    </source>
</evidence>
<evidence type="ECO:0000256" key="8">
    <source>
        <dbReference type="RuleBase" id="RU003956"/>
    </source>
</evidence>
<feature type="binding site" evidence="7">
    <location>
        <position position="50"/>
    </location>
    <ligand>
        <name>Zn(2+)</name>
        <dbReference type="ChEBI" id="CHEBI:29105"/>
    </ligand>
</feature>
<dbReference type="InterPro" id="IPR001765">
    <property type="entry name" value="Carbonic_anhydrase"/>
</dbReference>
<comment type="catalytic activity">
    <reaction evidence="6 8">
        <text>hydrogencarbonate + H(+) = CO2 + H2O</text>
        <dbReference type="Rhea" id="RHEA:10748"/>
        <dbReference type="ChEBI" id="CHEBI:15377"/>
        <dbReference type="ChEBI" id="CHEBI:15378"/>
        <dbReference type="ChEBI" id="CHEBI:16526"/>
        <dbReference type="ChEBI" id="CHEBI:17544"/>
        <dbReference type="EC" id="4.2.1.1"/>
    </reaction>
</comment>
<feature type="binding site" evidence="7">
    <location>
        <position position="103"/>
    </location>
    <ligand>
        <name>Zn(2+)</name>
        <dbReference type="ChEBI" id="CHEBI:29105"/>
    </ligand>
</feature>
<dbReference type="GO" id="GO:0005737">
    <property type="term" value="C:cytoplasm"/>
    <property type="evidence" value="ECO:0007669"/>
    <property type="project" value="TreeGrafter"/>
</dbReference>
<dbReference type="AlphaFoldDB" id="A0A060T706"/>
<dbReference type="SMART" id="SM00947">
    <property type="entry name" value="Pro_CA"/>
    <property type="match status" value="1"/>
</dbReference>
<dbReference type="PROSITE" id="PS00705">
    <property type="entry name" value="PROK_CO2_ANHYDRASE_2"/>
    <property type="match status" value="1"/>
</dbReference>
<evidence type="ECO:0000256" key="7">
    <source>
        <dbReference type="PIRSR" id="PIRSR601765-1"/>
    </source>
</evidence>
<evidence type="ECO:0000256" key="5">
    <source>
        <dbReference type="ARBA" id="ARBA00023239"/>
    </source>
</evidence>
<dbReference type="GO" id="GO:0004089">
    <property type="term" value="F:carbonate dehydratase activity"/>
    <property type="evidence" value="ECO:0007669"/>
    <property type="project" value="UniProtKB-UniRule"/>
</dbReference>
<comment type="function">
    <text evidence="8">Reversible hydration of carbon dioxide.</text>
</comment>
<reference evidence="9" key="1">
    <citation type="submission" date="2014-02" db="EMBL/GenBank/DDBJ databases">
        <authorList>
            <person name="Genoscope - CEA"/>
        </authorList>
    </citation>
    <scope>NUCLEOTIDE SEQUENCE</scope>
    <source>
        <strain evidence="9">LS3</strain>
    </source>
</reference>
<dbReference type="EC" id="4.2.1.1" evidence="2 8"/>
<dbReference type="EMBL" id="HG937692">
    <property type="protein sequence ID" value="CDP36579.1"/>
    <property type="molecule type" value="Genomic_DNA"/>
</dbReference>
<dbReference type="GO" id="GO:0034599">
    <property type="term" value="P:cellular response to oxidative stress"/>
    <property type="evidence" value="ECO:0007669"/>
    <property type="project" value="TreeGrafter"/>
</dbReference>
<keyword evidence="3 7" id="KW-0479">Metal-binding</keyword>
<accession>A0A060T706</accession>
<feature type="binding site" evidence="7">
    <location>
        <position position="48"/>
    </location>
    <ligand>
        <name>Zn(2+)</name>
        <dbReference type="ChEBI" id="CHEBI:29105"/>
    </ligand>
</feature>
<dbReference type="InterPro" id="IPR015892">
    <property type="entry name" value="Carbonic_anhydrase_CS"/>
</dbReference>
<dbReference type="CDD" id="cd00883">
    <property type="entry name" value="beta_CA_cladeA"/>
    <property type="match status" value="1"/>
</dbReference>
<evidence type="ECO:0000256" key="6">
    <source>
        <dbReference type="ARBA" id="ARBA00048348"/>
    </source>
</evidence>
<dbReference type="GO" id="GO:0015976">
    <property type="term" value="P:carbon utilization"/>
    <property type="evidence" value="ECO:0007669"/>
    <property type="project" value="InterPro"/>
</dbReference>
<keyword evidence="4 7" id="KW-0862">Zinc</keyword>
<comment type="cofactor">
    <cofactor evidence="7">
        <name>Zn(2+)</name>
        <dbReference type="ChEBI" id="CHEBI:29105"/>
    </cofactor>
    <text evidence="7">Binds 1 zinc ion per subunit.</text>
</comment>
<dbReference type="PhylomeDB" id="A0A060T706"/>
<reference evidence="9" key="2">
    <citation type="submission" date="2014-06" db="EMBL/GenBank/DDBJ databases">
        <title>The complete genome of Blastobotrys (Arxula) adeninivorans LS3 - a yeast of biotechnological interest.</title>
        <authorList>
            <person name="Kunze G."/>
            <person name="Gaillardin C."/>
            <person name="Czernicka M."/>
            <person name="Durrens P."/>
            <person name="Martin T."/>
            <person name="Boer E."/>
            <person name="Gabaldon T."/>
            <person name="Cruz J."/>
            <person name="Talla E."/>
            <person name="Marck C."/>
            <person name="Goffeau A."/>
            <person name="Barbe V."/>
            <person name="Baret P."/>
            <person name="Baronian K."/>
            <person name="Beier S."/>
            <person name="Bleykasten C."/>
            <person name="Bode R."/>
            <person name="Casaregola S."/>
            <person name="Despons L."/>
            <person name="Fairhead C."/>
            <person name="Giersberg M."/>
            <person name="Gierski P."/>
            <person name="Hahnel U."/>
            <person name="Hartmann A."/>
            <person name="Jankowska D."/>
            <person name="Jubin C."/>
            <person name="Jung P."/>
            <person name="Lafontaine I."/>
            <person name="Leh-Louis V."/>
            <person name="Lemaire M."/>
            <person name="Marcet-Houben M."/>
            <person name="Mascher M."/>
            <person name="Morel G."/>
            <person name="Richard G.-F."/>
            <person name="Riechen J."/>
            <person name="Sacerdot C."/>
            <person name="Sarkar A."/>
            <person name="Savel G."/>
            <person name="Schacherer J."/>
            <person name="Sherman D."/>
            <person name="Straub M.-L."/>
            <person name="Stein N."/>
            <person name="Thierry A."/>
            <person name="Trautwein-Schult A."/>
            <person name="Westhof E."/>
            <person name="Worch S."/>
            <person name="Dujon B."/>
            <person name="Souciet J.-L."/>
            <person name="Wincker P."/>
            <person name="Scholz U."/>
            <person name="Neuveglise N."/>
        </authorList>
    </citation>
    <scope>NUCLEOTIDE SEQUENCE</scope>
    <source>
        <strain evidence="9">LS3</strain>
    </source>
</reference>
<evidence type="ECO:0000256" key="3">
    <source>
        <dbReference type="ARBA" id="ARBA00022723"/>
    </source>
</evidence>
<organism evidence="9">
    <name type="scientific">Blastobotrys adeninivorans</name>
    <name type="common">Yeast</name>
    <name type="synonym">Arxula adeninivorans</name>
    <dbReference type="NCBI Taxonomy" id="409370"/>
    <lineage>
        <taxon>Eukaryota</taxon>
        <taxon>Fungi</taxon>
        <taxon>Dikarya</taxon>
        <taxon>Ascomycota</taxon>
        <taxon>Saccharomycotina</taxon>
        <taxon>Dipodascomycetes</taxon>
        <taxon>Dipodascales</taxon>
        <taxon>Trichomonascaceae</taxon>
        <taxon>Blastobotrys</taxon>
    </lineage>
</organism>
<dbReference type="GO" id="GO:0008270">
    <property type="term" value="F:zinc ion binding"/>
    <property type="evidence" value="ECO:0007669"/>
    <property type="project" value="UniProtKB-UniRule"/>
</dbReference>
<dbReference type="PANTHER" id="PTHR11002">
    <property type="entry name" value="CARBONIC ANHYDRASE"/>
    <property type="match status" value="1"/>
</dbReference>
<name>A0A060T706_BLAAD</name>
<sequence>MTKVFRFTDLEGLFKRNAEWAKRMATTAPEVLASNAKGQAPPVLWIGCADSRAGEGCLDLFPGEVFVHRNIANVVSAGDLSVNSVLQFAVSVLKVQHIVVCGHTDCGGVKTALTSTKLGGPMDLWLRQIKEVRAKHAKVLEGYQDETEKINKMVELNVVQQVHNLCHNDFVQDAIKSKQLQVHGLVYDVGSGLLQKVDVPEDVEGHAFEIGCC</sequence>
<keyword evidence="5 8" id="KW-0456">Lyase</keyword>
<gene>
    <name evidence="9" type="ORF">GNLVRS02_ARAD1B16280g</name>
</gene>
<dbReference type="InterPro" id="IPR036874">
    <property type="entry name" value="Carbonic_anhydrase_sf"/>
</dbReference>
<dbReference type="Gene3D" id="3.40.1050.10">
    <property type="entry name" value="Carbonic anhydrase"/>
    <property type="match status" value="1"/>
</dbReference>
<evidence type="ECO:0000256" key="1">
    <source>
        <dbReference type="ARBA" id="ARBA00006217"/>
    </source>
</evidence>
<dbReference type="PANTHER" id="PTHR11002:SF76">
    <property type="entry name" value="CARBONIC ANHYDRASE"/>
    <property type="match status" value="1"/>
</dbReference>
<proteinExistence type="inferred from homology"/>
<evidence type="ECO:0000256" key="4">
    <source>
        <dbReference type="ARBA" id="ARBA00022833"/>
    </source>
</evidence>
<dbReference type="SUPFAM" id="SSF53056">
    <property type="entry name" value="beta-carbonic anhydrase, cab"/>
    <property type="match status" value="1"/>
</dbReference>